<dbReference type="Proteomes" id="UP000256488">
    <property type="component" value="Unassembled WGS sequence"/>
</dbReference>
<feature type="compositionally biased region" description="Basic and acidic residues" evidence="7">
    <location>
        <begin position="170"/>
        <end position="203"/>
    </location>
</feature>
<keyword evidence="5 9" id="KW-0732">Signal</keyword>
<keyword evidence="6" id="KW-0572">Peptidoglycan-anchor</keyword>
<evidence type="ECO:0000259" key="10">
    <source>
        <dbReference type="PROSITE" id="PS50847"/>
    </source>
</evidence>
<keyword evidence="3" id="KW-0134">Cell wall</keyword>
<comment type="caution">
    <text evidence="11">The sequence shown here is derived from an EMBL/GenBank/DDBJ whole genome shotgun (WGS) entry which is preliminary data.</text>
</comment>
<dbReference type="EMBL" id="NFZX01000014">
    <property type="protein sequence ID" value="RFA35287.1"/>
    <property type="molecule type" value="Genomic_DNA"/>
</dbReference>
<evidence type="ECO:0000256" key="7">
    <source>
        <dbReference type="SAM" id="MobiDB-lite"/>
    </source>
</evidence>
<feature type="domain" description="Gram-positive cocci surface proteins LPxTG" evidence="10">
    <location>
        <begin position="1884"/>
        <end position="1917"/>
    </location>
</feature>
<keyword evidence="8" id="KW-0472">Membrane</keyword>
<dbReference type="PANTHER" id="PTHR36108">
    <property type="entry name" value="COLOSSIN-B-RELATED"/>
    <property type="match status" value="1"/>
</dbReference>
<dbReference type="NCBIfam" id="TIGR01167">
    <property type="entry name" value="LPXTG_anchor"/>
    <property type="match status" value="1"/>
</dbReference>
<evidence type="ECO:0000256" key="1">
    <source>
        <dbReference type="ARBA" id="ARBA00004168"/>
    </source>
</evidence>
<dbReference type="Gene3D" id="2.60.40.740">
    <property type="match status" value="5"/>
</dbReference>
<evidence type="ECO:0000256" key="4">
    <source>
        <dbReference type="ARBA" id="ARBA00022525"/>
    </source>
</evidence>
<dbReference type="RefSeq" id="WP_116278047.1">
    <property type="nucleotide sequence ID" value="NZ_NFZX01000014.1"/>
</dbReference>
<feature type="signal peptide" evidence="9">
    <location>
        <begin position="1"/>
        <end position="23"/>
    </location>
</feature>
<dbReference type="Gene3D" id="2.60.40.10">
    <property type="entry name" value="Immunoglobulins"/>
    <property type="match status" value="8"/>
</dbReference>
<evidence type="ECO:0000313" key="12">
    <source>
        <dbReference type="Proteomes" id="UP000256488"/>
    </source>
</evidence>
<dbReference type="Pfam" id="PF17802">
    <property type="entry name" value="SpaA"/>
    <property type="match status" value="8"/>
</dbReference>
<comment type="subcellular location">
    <subcellularLocation>
        <location evidence="1">Secreted</location>
        <location evidence="1">Cell wall</location>
        <topology evidence="1">Peptidoglycan-anchor</topology>
    </subcellularLocation>
</comment>
<feature type="region of interest" description="Disordered" evidence="7">
    <location>
        <begin position="143"/>
        <end position="212"/>
    </location>
</feature>
<feature type="region of interest" description="Disordered" evidence="7">
    <location>
        <begin position="764"/>
        <end position="783"/>
    </location>
</feature>
<evidence type="ECO:0000256" key="3">
    <source>
        <dbReference type="ARBA" id="ARBA00022512"/>
    </source>
</evidence>
<reference evidence="11 12" key="1">
    <citation type="submission" date="2017-05" db="EMBL/GenBank/DDBJ databases">
        <title>Virgibacillus sp. AK90 isolated from a saltern of Kakinada, India.</title>
        <authorList>
            <person name="Gupta V."/>
            <person name="Sidhu C."/>
            <person name="Korpole S."/>
            <person name="Pinnaka A.K."/>
        </authorList>
    </citation>
    <scope>NUCLEOTIDE SEQUENCE [LARGE SCALE GENOMIC DNA]</scope>
    <source>
        <strain evidence="11 12">AK90</strain>
    </source>
</reference>
<gene>
    <name evidence="11" type="ORF">CAI16_08550</name>
</gene>
<keyword evidence="8" id="KW-0812">Transmembrane</keyword>
<dbReference type="PROSITE" id="PS50847">
    <property type="entry name" value="GRAM_POS_ANCHORING"/>
    <property type="match status" value="1"/>
</dbReference>
<accession>A0A3E0WTJ7</accession>
<dbReference type="SUPFAM" id="SSF49401">
    <property type="entry name" value="Bacterial adhesins"/>
    <property type="match status" value="7"/>
</dbReference>
<evidence type="ECO:0000313" key="11">
    <source>
        <dbReference type="EMBL" id="RFA35287.1"/>
    </source>
</evidence>
<feature type="transmembrane region" description="Helical" evidence="8">
    <location>
        <begin position="1891"/>
        <end position="1911"/>
    </location>
</feature>
<dbReference type="Pfam" id="PF05737">
    <property type="entry name" value="Collagen_bind"/>
    <property type="match status" value="5"/>
</dbReference>
<feature type="chain" id="PRO_5017690042" description="Gram-positive cocci surface proteins LPxTG domain-containing protein" evidence="9">
    <location>
        <begin position="24"/>
        <end position="1917"/>
    </location>
</feature>
<dbReference type="Pfam" id="PF00746">
    <property type="entry name" value="Gram_pos_anchor"/>
    <property type="match status" value="1"/>
</dbReference>
<dbReference type="InterPro" id="IPR008456">
    <property type="entry name" value="Collagen-bd_dom"/>
</dbReference>
<feature type="compositionally biased region" description="Basic and acidic residues" evidence="7">
    <location>
        <begin position="1867"/>
        <end position="1878"/>
    </location>
</feature>
<comment type="similarity">
    <text evidence="2">Belongs to the serine-aspartate repeat-containing protein (SDr) family.</text>
</comment>
<dbReference type="InterPro" id="IPR041033">
    <property type="entry name" value="SpaA_PFL_dom_1"/>
</dbReference>
<sequence length="1917" mass="214362">MKKQLSVLFIVFLLLQTISSSLAFPMRINAQGISNDGIINNMELIDTSGEIVPLNDIQQATHVKVDWSVQGIAAESNKDYTEQLPTAIKIDEKQEEKLLVAETEVGSYVVDKDNTLTIRFNKEIHQLPEASGTFTVKVAKTAEDTEADEQQQAGDSAVNQDETGSDEEQTEKNAVDAKEKENSDEKVNSEAEAEEPVKEEQQKTAEQASEKVAPLKAIEENILTRYEVTYETAETGEPIEKPGLGSVIAIKYWWELPNRHGYKEGDTYSFQVPPELDIYSEIDHAEMKFDGQTIGYLSVTKDGTATIEFTKFIEEYSKISGNFEIWTELSEETVMNEDKELVITPIEGKESMTIPIDFNPGGSAVEKKGNPNRSYNAEEIEWTVDFNKTLETIHNAKLIDPIQDGQALKEGSIKLYQLETKLNGEVTQGEEVDPNSYTIEKIVGGKDFAIAFKDDIRSAYRLVYVTDITNEDDDTFTNKATLTGESFDDVSADATVKVGRGKALEKKAAHYDRENQEITWEIRYNYNQKNIAQKAALLKDFFNGSQELVEDSFEVREITLNENGKEVGKGEVVTNYTVIPRQQDGKNGFHLQFNEDISSAYKIVYKTKASERVFESETITNKVTSGEYTHEGKQQIGQMILFKNYKDPNYKDKTVEWQISFNHDRQKMSNVVLEDVFTNKGLTLRKDEESGNFFKILKADENEVTVELKEGTDYIISKNEADQFVIQFKHPITEPHWINYTTTFDYDQLANQSEDFINQAHLSWDDANGEPKDKSAKNKFTPDEYTKQNGFKNGSYNAVTKEITWNIGVNYNLKTLDNAVVKDFIQGNQQLLQDSITVHLMELTGGKNGTKKKEAVPGEDYSIEFMENEQGEPGFQIHFVKEINQPYLIEYKTSLKDLDLVAKNYHNTANLYNGNQQETELDASVSIPYGGKYTEKSGNQNGKMIDWKININFGQSQVSNATIDDKPSNNQALLEDSFRLYATSVDEAGKVTKGELLELNKDYTLDLEQNPETFTLKFTEEINEPYILEYQSMILEKPGKTVSNNISFNGENIDEVINESQDTVKVERTNGMGEGTGEIGRLTVHKTNRDTDDSLPGATFTLKDQESGITVGTKTTDEDGKVVFDRLLYGTYTLIEESAPDGYLIEQKQREIIIDESYVEDSEVEVGNQLTVTNAKIIRDVQLNKVDKETGASLSGATFALQQKVGDAYKVIDRLTTNPAGIIYKGDLEPGEYQFVETKAPNGYELNTEPIPFTIGEKQTEIRTLTAKNKKLASVELTKLAKENGNRLAGAAFKLEREDGSVVEPLLRTDEDGIIFVTNLQPGTYQFVETKAPTYYQLNEEPIPFTIKAGDSSTVTVTANNELIRGKAELTKVDKDDEATKLDGAVFELQNEAGKTLQEDLTTDKAGKIVVENLKPGKYQFVETKAPEHYELDATPIPFAIEKSKTEADVKVAAVKATNELIRGSVELVKVDEDDEDKTLAGAVFELQNEAGETVKKDITTDENGKIVVENLRPGKYQFVETKAPAYYELDADPIAFEIEKSQKEQLRITAKNKLISGKVELTKADQDNNYAPLAGAVFELQNEAGEMLQEDLTTDKAGKIVVENLKPGKYQFVETKAPEHYELDATPIPFTIEKSKTEADVRVVVVKAENELIRGSVELVKVDEDDEDKTLAGAVFELQNEAGETLQEDLTTDKAGNIVVENLKPGKYQFVETKAPEHYELDATPIPFTIEKSKTEADVKVAAVKATNELIRGSVELVKVDEDDEDKTLAGAVFELQNEAGETLQGDLTTDKAGKIVVENLKPGNYQFVETKAPEHYELDATPIPFTITFSQANSVQLKVENTFISEEPVTDPGNNDNEPTQKNPDSSKDDPSKAGEEIGGTLPQTGEEWLRYMMILGVSLFIVGGFLFISRRRNA</sequence>
<protein>
    <recommendedName>
        <fullName evidence="10">Gram-positive cocci surface proteins LPxTG domain-containing protein</fullName>
    </recommendedName>
</protein>
<dbReference type="Pfam" id="PF17961">
    <property type="entry name" value="Big_8"/>
    <property type="match status" value="1"/>
</dbReference>
<evidence type="ECO:0000256" key="2">
    <source>
        <dbReference type="ARBA" id="ARBA00007257"/>
    </source>
</evidence>
<dbReference type="Gene3D" id="2.60.40.1280">
    <property type="match status" value="2"/>
</dbReference>
<keyword evidence="4" id="KW-0964">Secreted</keyword>
<evidence type="ECO:0000256" key="9">
    <source>
        <dbReference type="SAM" id="SignalP"/>
    </source>
</evidence>
<evidence type="ECO:0000256" key="8">
    <source>
        <dbReference type="SAM" id="Phobius"/>
    </source>
</evidence>
<dbReference type="SUPFAM" id="SSF49478">
    <property type="entry name" value="Cna protein B-type domain"/>
    <property type="match status" value="8"/>
</dbReference>
<feature type="compositionally biased region" description="Basic and acidic residues" evidence="7">
    <location>
        <begin position="769"/>
        <end position="783"/>
    </location>
</feature>
<feature type="compositionally biased region" description="Polar residues" evidence="7">
    <location>
        <begin position="150"/>
        <end position="162"/>
    </location>
</feature>
<dbReference type="GO" id="GO:0005518">
    <property type="term" value="F:collagen binding"/>
    <property type="evidence" value="ECO:0007669"/>
    <property type="project" value="InterPro"/>
</dbReference>
<name>A0A3E0WTJ7_9BACI</name>
<organism evidence="11 12">
    <name type="scientific">Virgibacillus dokdonensis</name>
    <dbReference type="NCBI Taxonomy" id="302167"/>
    <lineage>
        <taxon>Bacteria</taxon>
        <taxon>Bacillati</taxon>
        <taxon>Bacillota</taxon>
        <taxon>Bacilli</taxon>
        <taxon>Bacillales</taxon>
        <taxon>Bacillaceae</taxon>
        <taxon>Virgibacillus</taxon>
    </lineage>
</organism>
<feature type="compositionally biased region" description="Polar residues" evidence="7">
    <location>
        <begin position="1854"/>
        <end position="1866"/>
    </location>
</feature>
<dbReference type="InterPro" id="IPR019931">
    <property type="entry name" value="LPXTG_anchor"/>
</dbReference>
<dbReference type="InterPro" id="IPR041171">
    <property type="entry name" value="SDR_Ig"/>
</dbReference>
<dbReference type="GO" id="GO:0007155">
    <property type="term" value="P:cell adhesion"/>
    <property type="evidence" value="ECO:0007669"/>
    <property type="project" value="InterPro"/>
</dbReference>
<keyword evidence="8" id="KW-1133">Transmembrane helix</keyword>
<dbReference type="InterPro" id="IPR008966">
    <property type="entry name" value="Adhesion_dom_sf"/>
</dbReference>
<evidence type="ECO:0000256" key="5">
    <source>
        <dbReference type="ARBA" id="ARBA00022729"/>
    </source>
</evidence>
<dbReference type="InterPro" id="IPR013783">
    <property type="entry name" value="Ig-like_fold"/>
</dbReference>
<dbReference type="InterPro" id="IPR011252">
    <property type="entry name" value="Fibrogen-bd_dom1"/>
</dbReference>
<evidence type="ECO:0000256" key="6">
    <source>
        <dbReference type="ARBA" id="ARBA00023088"/>
    </source>
</evidence>
<dbReference type="PANTHER" id="PTHR36108:SF13">
    <property type="entry name" value="COLOSSIN-B-RELATED"/>
    <property type="match status" value="1"/>
</dbReference>
<feature type="region of interest" description="Disordered" evidence="7">
    <location>
        <begin position="1847"/>
        <end position="1884"/>
    </location>
</feature>
<proteinExistence type="inferred from homology"/>